<dbReference type="KEGG" id="bdw:94337001"/>
<proteinExistence type="predicted"/>
<feature type="transmembrane region" description="Helical" evidence="1">
    <location>
        <begin position="6"/>
        <end position="27"/>
    </location>
</feature>
<reference evidence="2" key="1">
    <citation type="journal article" date="2023" name="Nat. Microbiol.">
        <title>Babesia duncani multi-omics identifies virulence factors and drug targets.</title>
        <authorList>
            <person name="Singh P."/>
            <person name="Lonardi S."/>
            <person name="Liang Q."/>
            <person name="Vydyam P."/>
            <person name="Khabirova E."/>
            <person name="Fang T."/>
            <person name="Gihaz S."/>
            <person name="Thekkiniath J."/>
            <person name="Munshi M."/>
            <person name="Abel S."/>
            <person name="Ciampossin L."/>
            <person name="Batugedara G."/>
            <person name="Gupta M."/>
            <person name="Lu X.M."/>
            <person name="Lenz T."/>
            <person name="Chakravarty S."/>
            <person name="Cornillot E."/>
            <person name="Hu Y."/>
            <person name="Ma W."/>
            <person name="Gonzalez L.M."/>
            <person name="Sanchez S."/>
            <person name="Estrada K."/>
            <person name="Sanchez-Flores A."/>
            <person name="Montero E."/>
            <person name="Harb O.S."/>
            <person name="Le Roch K.G."/>
            <person name="Mamoun C.B."/>
        </authorList>
    </citation>
    <scope>NUCLEOTIDE SEQUENCE</scope>
    <source>
        <strain evidence="2">WA1</strain>
    </source>
</reference>
<feature type="transmembrane region" description="Helical" evidence="1">
    <location>
        <begin position="63"/>
        <end position="81"/>
    </location>
</feature>
<keyword evidence="1" id="KW-0472">Membrane</keyword>
<evidence type="ECO:0000313" key="3">
    <source>
        <dbReference type="Proteomes" id="UP001214638"/>
    </source>
</evidence>
<dbReference type="Proteomes" id="UP001214638">
    <property type="component" value="Unassembled WGS sequence"/>
</dbReference>
<keyword evidence="1" id="KW-0812">Transmembrane</keyword>
<sequence length="84" mass="9780">MAANNIPLSLYLFTLIPPRLTYIMTILTRRIISRLWYCLFIKPPNSFTITLVPTINFMSAMRMTMYAFTRIQVALLIVVHVNTL</sequence>
<evidence type="ECO:0000256" key="1">
    <source>
        <dbReference type="SAM" id="Phobius"/>
    </source>
</evidence>
<name>A0AAD9UNN5_9APIC</name>
<dbReference type="EMBL" id="JALLKP010000003">
    <property type="protein sequence ID" value="KAK2196104.1"/>
    <property type="molecule type" value="Genomic_DNA"/>
</dbReference>
<accession>A0AAD9UNN5</accession>
<comment type="caution">
    <text evidence="2">The sequence shown here is derived from an EMBL/GenBank/DDBJ whole genome shotgun (WGS) entry which is preliminary data.</text>
</comment>
<gene>
    <name evidence="2" type="ORF">BdWA1_002704</name>
</gene>
<dbReference type="AlphaFoldDB" id="A0AAD9UNN5"/>
<dbReference type="RefSeq" id="XP_067802946.1">
    <property type="nucleotide sequence ID" value="XM_067947724.1"/>
</dbReference>
<keyword evidence="1" id="KW-1133">Transmembrane helix</keyword>
<evidence type="ECO:0000313" key="2">
    <source>
        <dbReference type="EMBL" id="KAK2196104.1"/>
    </source>
</evidence>
<organism evidence="2 3">
    <name type="scientific">Babesia duncani</name>
    <dbReference type="NCBI Taxonomy" id="323732"/>
    <lineage>
        <taxon>Eukaryota</taxon>
        <taxon>Sar</taxon>
        <taxon>Alveolata</taxon>
        <taxon>Apicomplexa</taxon>
        <taxon>Aconoidasida</taxon>
        <taxon>Piroplasmida</taxon>
        <taxon>Babesiidae</taxon>
        <taxon>Babesia</taxon>
    </lineage>
</organism>
<dbReference type="GeneID" id="94337001"/>
<keyword evidence="3" id="KW-1185">Reference proteome</keyword>
<protein>
    <submittedName>
        <fullName evidence="2">Uncharacterized protein</fullName>
    </submittedName>
</protein>